<name>A0A4Y2A8H5_ARAVE</name>
<feature type="coiled-coil region" evidence="1">
    <location>
        <begin position="51"/>
        <end position="78"/>
    </location>
</feature>
<evidence type="ECO:0008006" key="4">
    <source>
        <dbReference type="Google" id="ProtNLM"/>
    </source>
</evidence>
<dbReference type="EMBL" id="BGPR01079808">
    <property type="protein sequence ID" value="GBL76083.1"/>
    <property type="molecule type" value="Genomic_DNA"/>
</dbReference>
<dbReference type="PANTHER" id="PTHR46888:SF1">
    <property type="entry name" value="RIBONUCLEASE H"/>
    <property type="match status" value="1"/>
</dbReference>
<keyword evidence="3" id="KW-1185">Reference proteome</keyword>
<organism evidence="2 3">
    <name type="scientific">Araneus ventricosus</name>
    <name type="common">Orbweaver spider</name>
    <name type="synonym">Epeira ventricosa</name>
    <dbReference type="NCBI Taxonomy" id="182803"/>
    <lineage>
        <taxon>Eukaryota</taxon>
        <taxon>Metazoa</taxon>
        <taxon>Ecdysozoa</taxon>
        <taxon>Arthropoda</taxon>
        <taxon>Chelicerata</taxon>
        <taxon>Arachnida</taxon>
        <taxon>Araneae</taxon>
        <taxon>Araneomorphae</taxon>
        <taxon>Entelegynae</taxon>
        <taxon>Araneoidea</taxon>
        <taxon>Araneidae</taxon>
        <taxon>Araneus</taxon>
    </lineage>
</organism>
<reference evidence="2 3" key="1">
    <citation type="journal article" date="2019" name="Sci. Rep.">
        <title>Orb-weaving spider Araneus ventricosus genome elucidates the spidroin gene catalogue.</title>
        <authorList>
            <person name="Kono N."/>
            <person name="Nakamura H."/>
            <person name="Ohtoshi R."/>
            <person name="Moran D.A.P."/>
            <person name="Shinohara A."/>
            <person name="Yoshida Y."/>
            <person name="Fujiwara M."/>
            <person name="Mori M."/>
            <person name="Tomita M."/>
            <person name="Arakawa K."/>
        </authorList>
    </citation>
    <scope>NUCLEOTIDE SEQUENCE [LARGE SCALE GENOMIC DNA]</scope>
</reference>
<keyword evidence="1" id="KW-0175">Coiled coil</keyword>
<evidence type="ECO:0000313" key="3">
    <source>
        <dbReference type="Proteomes" id="UP000499080"/>
    </source>
</evidence>
<dbReference type="Proteomes" id="UP000499080">
    <property type="component" value="Unassembled WGS sequence"/>
</dbReference>
<evidence type="ECO:0000313" key="2">
    <source>
        <dbReference type="EMBL" id="GBL76083.1"/>
    </source>
</evidence>
<dbReference type="PANTHER" id="PTHR46888">
    <property type="entry name" value="ZINC KNUCKLE DOMAINCONTAINING PROTEIN-RELATED"/>
    <property type="match status" value="1"/>
</dbReference>
<dbReference type="AlphaFoldDB" id="A0A4Y2A8H5"/>
<dbReference type="OrthoDB" id="6362792at2759"/>
<comment type="caution">
    <text evidence="2">The sequence shown here is derived from an EMBL/GenBank/DDBJ whole genome shotgun (WGS) entry which is preliminary data.</text>
</comment>
<proteinExistence type="predicted"/>
<gene>
    <name evidence="2" type="ORF">AVEN_235830_1</name>
</gene>
<accession>A0A4Y2A8H5</accession>
<evidence type="ECO:0000256" key="1">
    <source>
        <dbReference type="SAM" id="Coils"/>
    </source>
</evidence>
<protein>
    <recommendedName>
        <fullName evidence="4">CCHC-type domain-containing protein</fullName>
    </recommendedName>
</protein>
<sequence length="779" mass="89348">MAFLAKHRKEELIALADDMGIEISTNDKKIDICKKVKDSPDFEEEFVRGCLEEIVRQREELKAQAQAEAAELKRIESLRQEREFELEKMRISNAAEVNSVASTRSENSKNRLSLKNLMQKFDAQVSDISMYLALFERQARTAGIEETEWVPQLISLLPLDLAQIIIKEPEEKMQDYLNVKEVLLDRFKMKPETFRLKFTQHQKKTGALWRELVFELRNYLDGWLDGLEVRDFENLKNLMISDQIKRRVAGEVKEHFLDEWGKLVDPLVLAGKIDEYESVRSSRKLHNVRMPERNPLEKVKLPSPRKENKSKFVGKSEHQFWKNPTPKGNWRNENFESRKPAACYICHSTEHLRPNCPQLRKDKPAEVVNHVGMSDSTENLFAPYMSKALVNQTEMSILRDTGASIDLVSRNHINSEDLTGETVWIKQPLDKNFTCLSLAKIELQSPELGKIVTKAAVLDAHLDNNIYLLGNRSAQLIEEQRKTPTLNAVVTRSQKLKKETEASAVLKPPPRRPLQEENPIIVGEELVPRPLPQAVGDTLSLLKVSSETFASEQNNCTSWDKSSWEKEKEGKSEINNGLNSDITVKETRNENSNEILISKSVTLNVKSIQREINDEVKNDFYQKGESSGEKIIAIIGIELYETDCSEIQGKLGNLANATTNTSHEVDYSPNKLSDQNELGFEIGSERLNRYELHCNGNCMLPRSHERKKTELKGIYLVLKAIWGKREPSGFNIYGLLPFNTRKRPPGYLIFEVNMRLLYEHWLDPGEGSNPINLKDIWIN</sequence>
<dbReference type="SUPFAM" id="SSF47353">
    <property type="entry name" value="Retrovirus capsid dimerization domain-like"/>
    <property type="match status" value="1"/>
</dbReference>